<dbReference type="GO" id="GO:0016757">
    <property type="term" value="F:glycosyltransferase activity"/>
    <property type="evidence" value="ECO:0007669"/>
    <property type="project" value="UniProtKB-KW"/>
</dbReference>
<dbReference type="SUPFAM" id="SSF53756">
    <property type="entry name" value="UDP-Glycosyltransferase/glycogen phosphorylase"/>
    <property type="match status" value="1"/>
</dbReference>
<dbReference type="AlphaFoldDB" id="A0A174EVW3"/>
<gene>
    <name evidence="3" type="primary">pimB_1</name>
    <name evidence="3" type="ORF">ERS852476_02776</name>
</gene>
<dbReference type="RefSeq" id="WP_055058511.1">
    <property type="nucleotide sequence ID" value="NZ_CYZP01000027.1"/>
</dbReference>
<keyword evidence="3" id="KW-0808">Transferase</keyword>
<keyword evidence="3" id="KW-0328">Glycosyltransferase</keyword>
<dbReference type="Pfam" id="PF00534">
    <property type="entry name" value="Glycos_transf_1"/>
    <property type="match status" value="1"/>
</dbReference>
<name>A0A174EVW3_9FIRM</name>
<organism evidence="3 4">
    <name type="scientific">Blautia obeum</name>
    <dbReference type="NCBI Taxonomy" id="40520"/>
    <lineage>
        <taxon>Bacteria</taxon>
        <taxon>Bacillati</taxon>
        <taxon>Bacillota</taxon>
        <taxon>Clostridia</taxon>
        <taxon>Lachnospirales</taxon>
        <taxon>Lachnospiraceae</taxon>
        <taxon>Blautia</taxon>
    </lineage>
</organism>
<dbReference type="InterPro" id="IPR050194">
    <property type="entry name" value="Glycosyltransferase_grp1"/>
</dbReference>
<sequence length="369" mass="42685">MTEPIRVLQVVASLNAGGMENYIMNLYRMVDKSKVQFDFVVHHAAVGLYEDEIQELGGKIYHFTVLDDKNVVKYISELNRFFDEHKEYQIIHGHLSSLAVFYLGVAKKYNVPWRIAHSHGAGFLHTLKGTAKYLLFRTAKWNANVRLACSTEAGKYLYGKDTFEFVPNGIDVDRFTFDENKRIEMRKMLGIRDEYVIGHVGRFNLQKNHEYLLRIFKEVQQKTPNIKLLLLGEGELFSKIQNLAEDLEIKDKIIFAGVHKDVENYYQAMDAFVLPSLFEGLPVTGIEAQYSGLPCFFSDEVTREVKICSDTKFLKIGNENLGLWVDAISQQRINKERNKIELITKKFDIRTAAKSMEKRYIDLWKQSNS</sequence>
<evidence type="ECO:0000313" key="4">
    <source>
        <dbReference type="Proteomes" id="UP000095645"/>
    </source>
</evidence>
<dbReference type="InterPro" id="IPR028098">
    <property type="entry name" value="Glyco_trans_4-like_N"/>
</dbReference>
<dbReference type="EMBL" id="CYZP01000027">
    <property type="protein sequence ID" value="CUO40818.1"/>
    <property type="molecule type" value="Genomic_DNA"/>
</dbReference>
<protein>
    <submittedName>
        <fullName evidence="3">GDP-mannose-dependent alpha-(1-6)-phosphatidylinositol monomannoside mannosyltransferase</fullName>
        <ecNumber evidence="3">2.4.1.57</ecNumber>
    </submittedName>
</protein>
<dbReference type="PANTHER" id="PTHR45947:SF3">
    <property type="entry name" value="SULFOQUINOVOSYL TRANSFERASE SQD2"/>
    <property type="match status" value="1"/>
</dbReference>
<evidence type="ECO:0000313" key="3">
    <source>
        <dbReference type="EMBL" id="CUO40818.1"/>
    </source>
</evidence>
<dbReference type="Pfam" id="PF13439">
    <property type="entry name" value="Glyco_transf_4"/>
    <property type="match status" value="1"/>
</dbReference>
<dbReference type="Gene3D" id="3.40.50.2000">
    <property type="entry name" value="Glycogen Phosphorylase B"/>
    <property type="match status" value="2"/>
</dbReference>
<dbReference type="Proteomes" id="UP000095645">
    <property type="component" value="Unassembled WGS sequence"/>
</dbReference>
<dbReference type="InterPro" id="IPR001296">
    <property type="entry name" value="Glyco_trans_1"/>
</dbReference>
<evidence type="ECO:0000259" key="2">
    <source>
        <dbReference type="Pfam" id="PF13439"/>
    </source>
</evidence>
<evidence type="ECO:0000259" key="1">
    <source>
        <dbReference type="Pfam" id="PF00534"/>
    </source>
</evidence>
<feature type="domain" description="Glycosyltransferase subfamily 4-like N-terminal" evidence="2">
    <location>
        <begin position="17"/>
        <end position="174"/>
    </location>
</feature>
<proteinExistence type="predicted"/>
<dbReference type="PANTHER" id="PTHR45947">
    <property type="entry name" value="SULFOQUINOVOSYL TRANSFERASE SQD2"/>
    <property type="match status" value="1"/>
</dbReference>
<feature type="domain" description="Glycosyl transferase family 1" evidence="1">
    <location>
        <begin position="184"/>
        <end position="312"/>
    </location>
</feature>
<dbReference type="EC" id="2.4.1.57" evidence="3"/>
<accession>A0A174EVW3</accession>
<reference evidence="3 4" key="1">
    <citation type="submission" date="2015-09" db="EMBL/GenBank/DDBJ databases">
        <authorList>
            <consortium name="Pathogen Informatics"/>
        </authorList>
    </citation>
    <scope>NUCLEOTIDE SEQUENCE [LARGE SCALE GENOMIC DNA]</scope>
    <source>
        <strain evidence="3 4">2789STDY5834861</strain>
    </source>
</reference>